<dbReference type="PANTHER" id="PTHR35894:SF1">
    <property type="entry name" value="PHOSPHORIBULOKINASE _ URIDINE KINASE FAMILY"/>
    <property type="match status" value="1"/>
</dbReference>
<evidence type="ECO:0000259" key="1">
    <source>
        <dbReference type="Pfam" id="PF13191"/>
    </source>
</evidence>
<dbReference type="GO" id="GO:0005524">
    <property type="term" value="F:ATP binding"/>
    <property type="evidence" value="ECO:0007669"/>
    <property type="project" value="UniProtKB-KW"/>
</dbReference>
<dbReference type="InterPro" id="IPR027417">
    <property type="entry name" value="P-loop_NTPase"/>
</dbReference>
<dbReference type="Proteomes" id="UP001139207">
    <property type="component" value="Unassembled WGS sequence"/>
</dbReference>
<proteinExistence type="predicted"/>
<dbReference type="InterPro" id="IPR052026">
    <property type="entry name" value="ExeA_AAA_ATPase_DNA-bind"/>
</dbReference>
<organism evidence="2 3">
    <name type="scientific">Corynebacterium kalidii</name>
    <dbReference type="NCBI Taxonomy" id="2931982"/>
    <lineage>
        <taxon>Bacteria</taxon>
        <taxon>Bacillati</taxon>
        <taxon>Actinomycetota</taxon>
        <taxon>Actinomycetes</taxon>
        <taxon>Mycobacteriales</taxon>
        <taxon>Corynebacteriaceae</taxon>
        <taxon>Corynebacterium</taxon>
    </lineage>
</organism>
<comment type="caution">
    <text evidence="2">The sequence shown here is derived from an EMBL/GenBank/DDBJ whole genome shotgun (WGS) entry which is preliminary data.</text>
</comment>
<evidence type="ECO:0000313" key="2">
    <source>
        <dbReference type="EMBL" id="MCJ7859507.1"/>
    </source>
</evidence>
<protein>
    <submittedName>
        <fullName evidence="2">ATP-binding protein</fullName>
    </submittedName>
</protein>
<dbReference type="Pfam" id="PF13191">
    <property type="entry name" value="AAA_16"/>
    <property type="match status" value="1"/>
</dbReference>
<dbReference type="EMBL" id="JALIEA010000017">
    <property type="protein sequence ID" value="MCJ7859507.1"/>
    <property type="molecule type" value="Genomic_DNA"/>
</dbReference>
<dbReference type="AlphaFoldDB" id="A0A9X1WL22"/>
<dbReference type="InterPro" id="IPR041664">
    <property type="entry name" value="AAA_16"/>
</dbReference>
<dbReference type="SUPFAM" id="SSF52540">
    <property type="entry name" value="P-loop containing nucleoside triphosphate hydrolases"/>
    <property type="match status" value="1"/>
</dbReference>
<dbReference type="PANTHER" id="PTHR35894">
    <property type="entry name" value="GENERAL SECRETION PATHWAY PROTEIN A-RELATED"/>
    <property type="match status" value="1"/>
</dbReference>
<name>A0A9X1WL22_9CORY</name>
<feature type="domain" description="Orc1-like AAA ATPase" evidence="1">
    <location>
        <begin position="16"/>
        <end position="171"/>
    </location>
</feature>
<accession>A0A9X1WL22</accession>
<keyword evidence="2" id="KW-0067">ATP-binding</keyword>
<keyword evidence="2" id="KW-0547">Nucleotide-binding</keyword>
<dbReference type="Gene3D" id="3.40.50.300">
    <property type="entry name" value="P-loop containing nucleotide triphosphate hydrolases"/>
    <property type="match status" value="1"/>
</dbReference>
<keyword evidence="3" id="KW-1185">Reference proteome</keyword>
<sequence>MTNPFRPTFGASPHYWAGRRVILDDYREALASGPGAASRTLVITGSRGIGKTVLLNELEDIAAGHGWVVLRASARGDISTELVESSIPAKIQEISPTATRRVTGLGIAGIGSVTTSVTGPDDPDRPRPTLESRLRDLLSLMSGTGVLITVDEIQDADRNALSRLAATYQNLIRDDLEVSLAMAGLTHGVEILLDLPGTTFMRRAHRYDLGPLTDDDAADVLATSSADSGLAFDSAGLAAAVDLAAGYPYLVQLVGSLAWNAARRSQASSISLSAVEAVSREAVATMGAQVHHPSLKGVPTVQREYLEAMAALAEPGEPTQGRAQGRGDHRDGPVATAAVAERLGKTQRAASDPRAKLIDRDLITPAGWGKVQFTLPYLGHWLRGSGTVRRVN</sequence>
<dbReference type="RefSeq" id="WP_244805232.1">
    <property type="nucleotide sequence ID" value="NZ_JALIEA010000017.1"/>
</dbReference>
<gene>
    <name evidence="2" type="ORF">MUN33_12420</name>
</gene>
<evidence type="ECO:0000313" key="3">
    <source>
        <dbReference type="Proteomes" id="UP001139207"/>
    </source>
</evidence>
<reference evidence="2" key="1">
    <citation type="submission" date="2022-04" db="EMBL/GenBank/DDBJ databases">
        <title>Corynebacterium kalidii LD5P10.</title>
        <authorList>
            <person name="Sun J.Q."/>
        </authorList>
    </citation>
    <scope>NUCLEOTIDE SEQUENCE</scope>
    <source>
        <strain evidence="2">LD5P10</strain>
    </source>
</reference>